<keyword evidence="4" id="KW-0472">Membrane</keyword>
<evidence type="ECO:0000313" key="6">
    <source>
        <dbReference type="Proteomes" id="UP000294003"/>
    </source>
</evidence>
<sequence>MDVTALLVRVIVLPVNLGRYVMMHTNGTSHPPGGRPATTRRSTSNLRLNRKTRRCAIWTFAAVLPAALILAVCLAVLLPRHDRDHGGGNNNNDDGGTGGGNGNGNSDGGGFDTYPASAYPSPSSIRGTIPHNARPRTLDPSLVRRRSDGKLFLYTTGGRNCSIWTADAVRGPWTKIAGPGSDSDATGPGAGALAEQCGAPQVYGPLGSDGAYYLVHNSHMYDYAREDGVSDPEATRPWHDASLAVQSSRTLEPGSWRRHGRLEIPWSRDYNVLDGALLSVPTTGNGNDDNNENILAFGSYQAGIYALPLADPPTRLADGAMRRLAHLQRNASAAVSSSPRGRTEAAFLYARGRWTYLFFSAGRCCPHRGGRWPARRAGDVYRVMVCRRPSGAPWWGGGGGSNGDDEEDFVDKEGRSCRSDDGGTEILASHGGIWAPGGQGVLEDDGGWGEGGVLLYYHYVPFDQQAQRPGKGFRFGWNRLEFGDAGWPVVV</sequence>
<comment type="caution">
    <text evidence="5">The sequence shown here is derived from an EMBL/GenBank/DDBJ whole genome shotgun (WGS) entry which is preliminary data.</text>
</comment>
<feature type="region of interest" description="Disordered" evidence="3">
    <location>
        <begin position="26"/>
        <end position="45"/>
    </location>
</feature>
<keyword evidence="4" id="KW-1133">Transmembrane helix</keyword>
<evidence type="ECO:0000256" key="4">
    <source>
        <dbReference type="SAM" id="Phobius"/>
    </source>
</evidence>
<keyword evidence="6" id="KW-1185">Reference proteome</keyword>
<keyword evidence="1" id="KW-0624">Polysaccharide degradation</keyword>
<feature type="compositionally biased region" description="Low complexity" evidence="3">
    <location>
        <begin position="114"/>
        <end position="124"/>
    </location>
</feature>
<dbReference type="InterPro" id="IPR023296">
    <property type="entry name" value="Glyco_hydro_beta-prop_sf"/>
</dbReference>
<feature type="region of interest" description="Disordered" evidence="3">
    <location>
        <begin position="86"/>
        <end position="137"/>
    </location>
</feature>
<reference evidence="5 6" key="1">
    <citation type="submission" date="2018-06" db="EMBL/GenBank/DDBJ databases">
        <title>Complete Genomes of Monosporascus.</title>
        <authorList>
            <person name="Robinson A.J."/>
            <person name="Natvig D.O."/>
        </authorList>
    </citation>
    <scope>NUCLEOTIDE SEQUENCE [LARGE SCALE GENOMIC DNA]</scope>
    <source>
        <strain evidence="5 6">CBS 609.92</strain>
    </source>
</reference>
<dbReference type="PANTHER" id="PTHR43301:SF7">
    <property type="entry name" value="ARABINAN ENDO-1,5-ALPHA-L-ARABINOSIDASE C"/>
    <property type="match status" value="1"/>
</dbReference>
<dbReference type="Gene3D" id="2.115.10.20">
    <property type="entry name" value="Glycosyl hydrolase domain, family 43"/>
    <property type="match status" value="1"/>
</dbReference>
<keyword evidence="1" id="KW-0858">Xylan degradation</keyword>
<dbReference type="PANTHER" id="PTHR43301">
    <property type="entry name" value="ARABINAN ENDO-1,5-ALPHA-L-ARABINOSIDASE"/>
    <property type="match status" value="1"/>
</dbReference>
<keyword evidence="1" id="KW-0119">Carbohydrate metabolism</keyword>
<evidence type="ECO:0008006" key="7">
    <source>
        <dbReference type="Google" id="ProtNLM"/>
    </source>
</evidence>
<name>A0ABY0H8D4_9PEZI</name>
<dbReference type="SUPFAM" id="SSF75005">
    <property type="entry name" value="Arabinanase/levansucrase/invertase"/>
    <property type="match status" value="1"/>
</dbReference>
<keyword evidence="4" id="KW-0812">Transmembrane</keyword>
<feature type="transmembrane region" description="Helical" evidence="4">
    <location>
        <begin position="55"/>
        <end position="78"/>
    </location>
</feature>
<evidence type="ECO:0000313" key="5">
    <source>
        <dbReference type="EMBL" id="RYO87545.1"/>
    </source>
</evidence>
<evidence type="ECO:0000256" key="1">
    <source>
        <dbReference type="ARBA" id="ARBA00022651"/>
    </source>
</evidence>
<accession>A0ABY0H8D4</accession>
<organism evidence="5 6">
    <name type="scientific">Monosporascus cannonballus</name>
    <dbReference type="NCBI Taxonomy" id="155416"/>
    <lineage>
        <taxon>Eukaryota</taxon>
        <taxon>Fungi</taxon>
        <taxon>Dikarya</taxon>
        <taxon>Ascomycota</taxon>
        <taxon>Pezizomycotina</taxon>
        <taxon>Sordariomycetes</taxon>
        <taxon>Xylariomycetidae</taxon>
        <taxon>Xylariales</taxon>
        <taxon>Xylariales incertae sedis</taxon>
        <taxon>Monosporascus</taxon>
    </lineage>
</organism>
<protein>
    <recommendedName>
        <fullName evidence="7">Arabinan endo-1,5-alpha-L-arabinosidase</fullName>
    </recommendedName>
</protein>
<evidence type="ECO:0000256" key="2">
    <source>
        <dbReference type="ARBA" id="ARBA00025221"/>
    </source>
</evidence>
<gene>
    <name evidence="5" type="ORF">DL762_004191</name>
</gene>
<comment type="function">
    <text evidence="2">Endo-1,5-alpha-L-arabinanase involved in degradation of pectin. Its preferred substrate is linear 1,5-alpha-L-arabinan.</text>
</comment>
<dbReference type="InterPro" id="IPR050727">
    <property type="entry name" value="GH43_arabinanases"/>
</dbReference>
<feature type="compositionally biased region" description="Gly residues" evidence="3">
    <location>
        <begin position="95"/>
        <end position="111"/>
    </location>
</feature>
<evidence type="ECO:0000256" key="3">
    <source>
        <dbReference type="SAM" id="MobiDB-lite"/>
    </source>
</evidence>
<dbReference type="Proteomes" id="UP000294003">
    <property type="component" value="Unassembled WGS sequence"/>
</dbReference>
<proteinExistence type="predicted"/>
<dbReference type="EMBL" id="QJNS01000099">
    <property type="protein sequence ID" value="RYO87545.1"/>
    <property type="molecule type" value="Genomic_DNA"/>
</dbReference>